<evidence type="ECO:0000256" key="1">
    <source>
        <dbReference type="ARBA" id="ARBA00005384"/>
    </source>
</evidence>
<evidence type="ECO:0000256" key="4">
    <source>
        <dbReference type="ARBA" id="ARBA00023125"/>
    </source>
</evidence>
<dbReference type="Pfam" id="PF00155">
    <property type="entry name" value="Aminotran_1_2"/>
    <property type="match status" value="1"/>
</dbReference>
<dbReference type="InterPro" id="IPR000524">
    <property type="entry name" value="Tscrpt_reg_HTH_GntR"/>
</dbReference>
<dbReference type="GO" id="GO:0003677">
    <property type="term" value="F:DNA binding"/>
    <property type="evidence" value="ECO:0007669"/>
    <property type="project" value="UniProtKB-KW"/>
</dbReference>
<feature type="domain" description="HTH gntR-type" evidence="6">
    <location>
        <begin position="34"/>
        <end position="102"/>
    </location>
</feature>
<keyword evidence="5" id="KW-0804">Transcription</keyword>
<dbReference type="Proteomes" id="UP000265325">
    <property type="component" value="Unassembled WGS sequence"/>
</dbReference>
<dbReference type="RefSeq" id="WP_046911164.1">
    <property type="nucleotide sequence ID" value="NZ_BAAAXG010000011.1"/>
</dbReference>
<keyword evidence="4" id="KW-0238">DNA-binding</keyword>
<dbReference type="PRINTS" id="PR00035">
    <property type="entry name" value="HTHGNTR"/>
</dbReference>
<keyword evidence="2" id="KW-0663">Pyridoxal phosphate</keyword>
<proteinExistence type="inferred from homology"/>
<organism evidence="7 8">
    <name type="scientific">Streptomyces showdoensis</name>
    <dbReference type="NCBI Taxonomy" id="68268"/>
    <lineage>
        <taxon>Bacteria</taxon>
        <taxon>Bacillati</taxon>
        <taxon>Actinomycetota</taxon>
        <taxon>Actinomycetes</taxon>
        <taxon>Kitasatosporales</taxon>
        <taxon>Streptomycetaceae</taxon>
        <taxon>Streptomyces</taxon>
    </lineage>
</organism>
<dbReference type="CDD" id="cd00609">
    <property type="entry name" value="AAT_like"/>
    <property type="match status" value="1"/>
</dbReference>
<dbReference type="PANTHER" id="PTHR46577">
    <property type="entry name" value="HTH-TYPE TRANSCRIPTIONAL REGULATORY PROTEIN GABR"/>
    <property type="match status" value="1"/>
</dbReference>
<dbReference type="GO" id="GO:0030170">
    <property type="term" value="F:pyridoxal phosphate binding"/>
    <property type="evidence" value="ECO:0007669"/>
    <property type="project" value="InterPro"/>
</dbReference>
<evidence type="ECO:0000313" key="7">
    <source>
        <dbReference type="EMBL" id="KKZ70277.1"/>
    </source>
</evidence>
<dbReference type="SMART" id="SM00345">
    <property type="entry name" value="HTH_GNTR"/>
    <property type="match status" value="1"/>
</dbReference>
<evidence type="ECO:0000313" key="8">
    <source>
        <dbReference type="Proteomes" id="UP000265325"/>
    </source>
</evidence>
<dbReference type="InterPro" id="IPR015424">
    <property type="entry name" value="PyrdxlP-dep_Trfase"/>
</dbReference>
<gene>
    <name evidence="7" type="ORF">VO63_29760</name>
</gene>
<dbReference type="InterPro" id="IPR051446">
    <property type="entry name" value="HTH_trans_reg/aminotransferase"/>
</dbReference>
<dbReference type="InterPro" id="IPR015421">
    <property type="entry name" value="PyrdxlP-dep_Trfase_major"/>
</dbReference>
<evidence type="ECO:0000256" key="3">
    <source>
        <dbReference type="ARBA" id="ARBA00023015"/>
    </source>
</evidence>
<keyword evidence="3" id="KW-0805">Transcription regulation</keyword>
<evidence type="ECO:0000256" key="2">
    <source>
        <dbReference type="ARBA" id="ARBA00022898"/>
    </source>
</evidence>
<dbReference type="OrthoDB" id="199743at2"/>
<comment type="caution">
    <text evidence="7">The sequence shown here is derived from an EMBL/GenBank/DDBJ whole genome shotgun (WGS) entry which is preliminary data.</text>
</comment>
<name>A0A2P2GFI1_STREW</name>
<evidence type="ECO:0000259" key="6">
    <source>
        <dbReference type="PROSITE" id="PS50949"/>
    </source>
</evidence>
<protein>
    <submittedName>
        <fullName evidence="7">GntR family transcriptional regulator</fullName>
    </submittedName>
</protein>
<comment type="similarity">
    <text evidence="1">In the C-terminal section; belongs to the class-I pyridoxal-phosphate-dependent aminotransferase family.</text>
</comment>
<dbReference type="PANTHER" id="PTHR46577:SF1">
    <property type="entry name" value="HTH-TYPE TRANSCRIPTIONAL REGULATORY PROTEIN GABR"/>
    <property type="match status" value="1"/>
</dbReference>
<dbReference type="SUPFAM" id="SSF53383">
    <property type="entry name" value="PLP-dependent transferases"/>
    <property type="match status" value="1"/>
</dbReference>
<dbReference type="InterPro" id="IPR036388">
    <property type="entry name" value="WH-like_DNA-bd_sf"/>
</dbReference>
<dbReference type="SUPFAM" id="SSF46785">
    <property type="entry name" value="Winged helix' DNA-binding domain"/>
    <property type="match status" value="1"/>
</dbReference>
<dbReference type="InterPro" id="IPR036390">
    <property type="entry name" value="WH_DNA-bd_sf"/>
</dbReference>
<dbReference type="InterPro" id="IPR015422">
    <property type="entry name" value="PyrdxlP-dep_Trfase_small"/>
</dbReference>
<dbReference type="CDD" id="cd07377">
    <property type="entry name" value="WHTH_GntR"/>
    <property type="match status" value="1"/>
</dbReference>
<dbReference type="Gene3D" id="3.40.640.10">
    <property type="entry name" value="Type I PLP-dependent aspartate aminotransferase-like (Major domain)"/>
    <property type="match status" value="1"/>
</dbReference>
<accession>A0A2P2GFI1</accession>
<dbReference type="AlphaFoldDB" id="A0A2P2GFI1"/>
<dbReference type="Gene3D" id="1.10.10.10">
    <property type="entry name" value="Winged helix-like DNA-binding domain superfamily/Winged helix DNA-binding domain"/>
    <property type="match status" value="1"/>
</dbReference>
<dbReference type="Gene3D" id="3.90.1150.10">
    <property type="entry name" value="Aspartate Aminotransferase, domain 1"/>
    <property type="match status" value="1"/>
</dbReference>
<sequence length="493" mass="52757">MAQGRVVRTVVTVADRMLSGRQLAALLTPPPEGRFGYRELARAVRETLLDGRVALRMRLPAERELATALGVSRTTVTSAYDLLRESGYAHSRQGAGTWTALPEGQSPIGPAAIHGDTGSVIDLALAAPEAPAGVLAEALAAASAELPRYATTQGYHPYGLPELRAAIADRYSARGLPTRPEQILVTTGAQQALALALALLGGPGDRVLAENPSYTNALDAMRNHRLRITPVPVTETGWDSGLIEAALRQTAPRLAYLIPDFHNPTGRLMPEEQRREVAGAARSTRTWLVVDETLSDIALDVPAPRPFAASAGPGTAEQIISVGSLSKSCWGGLRVGWARASSRMVTELARVRITHDLSGSVLDQLVAVALMDRIDPLLPDRARELRRRREALVSALARHVPEWRWTLPPGGLCLWIDLGRPIASPLAARTLGHGVRVEGGARFGVDPGTHEHRLRIPYTLPGEVYETAAERLAAALAGAPARIADPGLPEWVA</sequence>
<keyword evidence="8" id="KW-1185">Reference proteome</keyword>
<dbReference type="GO" id="GO:0003700">
    <property type="term" value="F:DNA-binding transcription factor activity"/>
    <property type="evidence" value="ECO:0007669"/>
    <property type="project" value="InterPro"/>
</dbReference>
<reference evidence="7 8" key="1">
    <citation type="submission" date="2015-05" db="EMBL/GenBank/DDBJ databases">
        <title>Draft Genome assembly of Streptomyces showdoensis.</title>
        <authorList>
            <person name="Thapa K.K."/>
            <person name="Metsa-Ketela M."/>
        </authorList>
    </citation>
    <scope>NUCLEOTIDE SEQUENCE [LARGE SCALE GENOMIC DNA]</scope>
    <source>
        <strain evidence="7 8">ATCC 15227</strain>
    </source>
</reference>
<evidence type="ECO:0000256" key="5">
    <source>
        <dbReference type="ARBA" id="ARBA00023163"/>
    </source>
</evidence>
<dbReference type="Pfam" id="PF00392">
    <property type="entry name" value="GntR"/>
    <property type="match status" value="1"/>
</dbReference>
<dbReference type="InterPro" id="IPR004839">
    <property type="entry name" value="Aminotransferase_I/II_large"/>
</dbReference>
<dbReference type="PROSITE" id="PS50949">
    <property type="entry name" value="HTH_GNTR"/>
    <property type="match status" value="1"/>
</dbReference>
<dbReference type="EMBL" id="LAQS01000063">
    <property type="protein sequence ID" value="KKZ70277.1"/>
    <property type="molecule type" value="Genomic_DNA"/>
</dbReference>